<evidence type="ECO:0000313" key="4">
    <source>
        <dbReference type="EMBL" id="THH07056.1"/>
    </source>
</evidence>
<proteinExistence type="predicted"/>
<keyword evidence="2" id="KW-0472">Membrane</keyword>
<dbReference type="InterPro" id="IPR045339">
    <property type="entry name" value="DUF6534"/>
</dbReference>
<organism evidence="4 5">
    <name type="scientific">Phellinidium pouzarii</name>
    <dbReference type="NCBI Taxonomy" id="167371"/>
    <lineage>
        <taxon>Eukaryota</taxon>
        <taxon>Fungi</taxon>
        <taxon>Dikarya</taxon>
        <taxon>Basidiomycota</taxon>
        <taxon>Agaricomycotina</taxon>
        <taxon>Agaricomycetes</taxon>
        <taxon>Hymenochaetales</taxon>
        <taxon>Hymenochaetaceae</taxon>
        <taxon>Phellinidium</taxon>
    </lineage>
</organism>
<evidence type="ECO:0000256" key="2">
    <source>
        <dbReference type="SAM" id="Phobius"/>
    </source>
</evidence>
<keyword evidence="2" id="KW-1133">Transmembrane helix</keyword>
<dbReference type="PANTHER" id="PTHR40465">
    <property type="entry name" value="CHROMOSOME 1, WHOLE GENOME SHOTGUN SEQUENCE"/>
    <property type="match status" value="1"/>
</dbReference>
<dbReference type="PANTHER" id="PTHR40465:SF1">
    <property type="entry name" value="DUF6534 DOMAIN-CONTAINING PROTEIN"/>
    <property type="match status" value="1"/>
</dbReference>
<dbReference type="Pfam" id="PF20152">
    <property type="entry name" value="DUF6534"/>
    <property type="match status" value="1"/>
</dbReference>
<evidence type="ECO:0000313" key="5">
    <source>
        <dbReference type="Proteomes" id="UP000308199"/>
    </source>
</evidence>
<feature type="domain" description="DUF6534" evidence="3">
    <location>
        <begin position="121"/>
        <end position="207"/>
    </location>
</feature>
<comment type="caution">
    <text evidence="4">The sequence shown here is derived from an EMBL/GenBank/DDBJ whole genome shotgun (WGS) entry which is preliminary data.</text>
</comment>
<accession>A0A4S4L6C9</accession>
<evidence type="ECO:0000256" key="1">
    <source>
        <dbReference type="SAM" id="MobiDB-lite"/>
    </source>
</evidence>
<name>A0A4S4L6C9_9AGAM</name>
<reference evidence="4 5" key="1">
    <citation type="submission" date="2019-02" db="EMBL/GenBank/DDBJ databases">
        <title>Genome sequencing of the rare red list fungi Phellinidium pouzarii.</title>
        <authorList>
            <person name="Buettner E."/>
            <person name="Kellner H."/>
        </authorList>
    </citation>
    <scope>NUCLEOTIDE SEQUENCE [LARGE SCALE GENOMIC DNA]</scope>
    <source>
        <strain evidence="4 5">DSM 108285</strain>
    </source>
</reference>
<dbReference type="Proteomes" id="UP000308199">
    <property type="component" value="Unassembled WGS sequence"/>
</dbReference>
<protein>
    <recommendedName>
        <fullName evidence="3">DUF6534 domain-containing protein</fullName>
    </recommendedName>
</protein>
<feature type="transmembrane region" description="Helical" evidence="2">
    <location>
        <begin position="73"/>
        <end position="91"/>
    </location>
</feature>
<dbReference type="EMBL" id="SGPK01000161">
    <property type="protein sequence ID" value="THH07056.1"/>
    <property type="molecule type" value="Genomic_DNA"/>
</dbReference>
<feature type="transmembrane region" description="Helical" evidence="2">
    <location>
        <begin position="111"/>
        <end position="136"/>
    </location>
</feature>
<keyword evidence="5" id="KW-1185">Reference proteome</keyword>
<evidence type="ECO:0000259" key="3">
    <source>
        <dbReference type="Pfam" id="PF20152"/>
    </source>
</evidence>
<dbReference type="OrthoDB" id="3012488at2759"/>
<sequence length="310" mass="34292">MSPDFYGLYSISEGFFDYEVARDNIVISSFANPAALEYGIWSLYLSIGVNVSIAFVVQCFFIHKIHGLSGRNWYLTGPLSIVVLLHLAFGFETMAEFFIKKRLNSLAQLTYIAALPFAVAAVLSDIAIVVALCLLLQHNKTSFRSTNVLLNYLIVYAINRCLLTSIVAISEVVVFATIPNSFWYLAIDFVVGKCYANSLLATLNSRSALRGKGFDNERNPDESSSDGVRFTSIEIAGVTPSMLPHSRAVTQNERVSLNSEASRSRTDVGLVELKDVKARTRDTSHLSAISMREESSSVNIEGDTLEYREP</sequence>
<feature type="transmembrane region" description="Helical" evidence="2">
    <location>
        <begin position="148"/>
        <end position="170"/>
    </location>
</feature>
<keyword evidence="2" id="KW-0812">Transmembrane</keyword>
<feature type="region of interest" description="Disordered" evidence="1">
    <location>
        <begin position="290"/>
        <end position="310"/>
    </location>
</feature>
<gene>
    <name evidence="4" type="ORF">EW145_g3639</name>
</gene>
<feature type="transmembrane region" description="Helical" evidence="2">
    <location>
        <begin position="38"/>
        <end position="61"/>
    </location>
</feature>
<dbReference type="AlphaFoldDB" id="A0A4S4L6C9"/>